<name>A0A229USR6_9BACL</name>
<feature type="domain" description="Copper amine oxidase-like N-terminal" evidence="1">
    <location>
        <begin position="390"/>
        <end position="488"/>
    </location>
</feature>
<evidence type="ECO:0000259" key="1">
    <source>
        <dbReference type="Pfam" id="PF07833"/>
    </source>
</evidence>
<dbReference type="InterPro" id="IPR012854">
    <property type="entry name" value="Cu_amine_oxidase-like_N"/>
</dbReference>
<dbReference type="Proteomes" id="UP000215509">
    <property type="component" value="Unassembled WGS sequence"/>
</dbReference>
<dbReference type="EMBL" id="NMQW01000017">
    <property type="protein sequence ID" value="OXM85939.1"/>
    <property type="molecule type" value="Genomic_DNA"/>
</dbReference>
<gene>
    <name evidence="2" type="ORF">CF651_11955</name>
</gene>
<keyword evidence="3" id="KW-1185">Reference proteome</keyword>
<reference evidence="2 3" key="1">
    <citation type="submission" date="2017-07" db="EMBL/GenBank/DDBJ databases">
        <title>Genome sequencing and assembly of Paenibacillus rigui.</title>
        <authorList>
            <person name="Mayilraj S."/>
        </authorList>
    </citation>
    <scope>NUCLEOTIDE SEQUENCE [LARGE SCALE GENOMIC DNA]</scope>
    <source>
        <strain evidence="2 3">JCM 16352</strain>
    </source>
</reference>
<dbReference type="Pfam" id="PF07833">
    <property type="entry name" value="Cu_amine_oxidN1"/>
    <property type="match status" value="1"/>
</dbReference>
<accession>A0A229USR6</accession>
<comment type="caution">
    <text evidence="2">The sequence shown here is derived from an EMBL/GenBank/DDBJ whole genome shotgun (WGS) entry which is preliminary data.</text>
</comment>
<organism evidence="2 3">
    <name type="scientific">Paenibacillus rigui</name>
    <dbReference type="NCBI Taxonomy" id="554312"/>
    <lineage>
        <taxon>Bacteria</taxon>
        <taxon>Bacillati</taxon>
        <taxon>Bacillota</taxon>
        <taxon>Bacilli</taxon>
        <taxon>Bacillales</taxon>
        <taxon>Paenibacillaceae</taxon>
        <taxon>Paenibacillus</taxon>
    </lineage>
</organism>
<sequence>MLIFLVLTCWLGLLTLDSQAGGGAPIAMYLSPEGIQFESYSSMWGEERLKGLYSTLLGCGHGVELSDLKKVILSPEKSTGKSGSRVGHYDKTTRTIRVFEVEAVPVERIFIHEYGHHFTYYWLHQKEGIYPDELMESNQWSQIRQLGGYPVRWQDSKLPYSHKWEPDEIMAEDYVLLFGVGIYPPPVSPKEVAYFLRQENDYIPMAETIPALRKYWEEAAGLEAKESLRVPRLLQWEHLVEEQISEEAAEGTDAVDEVSRRFRFQFSSVAVHEEQEIQYGIQLIGFSNQGGIPAKLGGGVVTTGRGAVEATLDLKPMKEELHSFYAQLQIWALDPQGKQFMYTPLHANWFEYNDDEQRLKPIPFPFERQRLPSLLQKEGMNHWPLVQLFINGKPITAVRRHDDQNGVLYIPVRVLNETEESEAPKPAAQSATVRFHQHEVQVQVNQDQVIVDGTAKPTQRKIQSMDGEPAISVQDVGQLFDVSIQWNEPDSALLLEAL</sequence>
<evidence type="ECO:0000313" key="3">
    <source>
        <dbReference type="Proteomes" id="UP000215509"/>
    </source>
</evidence>
<dbReference type="AlphaFoldDB" id="A0A229USR6"/>
<protein>
    <recommendedName>
        <fullName evidence="1">Copper amine oxidase-like N-terminal domain-containing protein</fullName>
    </recommendedName>
</protein>
<proteinExistence type="predicted"/>
<evidence type="ECO:0000313" key="2">
    <source>
        <dbReference type="EMBL" id="OXM85939.1"/>
    </source>
</evidence>